<reference evidence="2 3" key="1">
    <citation type="submission" date="2019-08" db="EMBL/GenBank/DDBJ databases">
        <title>Lewinella sp. strain SSH13 Genome sequencing and assembly.</title>
        <authorList>
            <person name="Kim I."/>
        </authorList>
    </citation>
    <scope>NUCLEOTIDE SEQUENCE [LARGE SCALE GENOMIC DNA]</scope>
    <source>
        <strain evidence="2 3">SSH13</strain>
    </source>
</reference>
<proteinExistence type="predicted"/>
<dbReference type="EMBL" id="VOXD01000044">
    <property type="protein sequence ID" value="TXF85685.1"/>
    <property type="molecule type" value="Genomic_DNA"/>
</dbReference>
<name>A0A5C7FLR6_9BACT</name>
<feature type="signal peptide" evidence="1">
    <location>
        <begin position="1"/>
        <end position="20"/>
    </location>
</feature>
<evidence type="ECO:0000313" key="3">
    <source>
        <dbReference type="Proteomes" id="UP000321907"/>
    </source>
</evidence>
<dbReference type="AlphaFoldDB" id="A0A5C7FLR6"/>
<sequence>MKVLKLSLFLFAILSITACGDDDDQMAAVCSQSDWVGTYSGTITCVEDGDTDTEDVTVTITASGADNIIVSYEQPGITTTYDPLPFTNCEFSLTASEQGITLTSTGETDGNNITLTEIYSAGTESSTCTIEATRD</sequence>
<evidence type="ECO:0000313" key="2">
    <source>
        <dbReference type="EMBL" id="TXF85685.1"/>
    </source>
</evidence>
<keyword evidence="3" id="KW-1185">Reference proteome</keyword>
<dbReference type="Proteomes" id="UP000321907">
    <property type="component" value="Unassembled WGS sequence"/>
</dbReference>
<comment type="caution">
    <text evidence="2">The sequence shown here is derived from an EMBL/GenBank/DDBJ whole genome shotgun (WGS) entry which is preliminary data.</text>
</comment>
<dbReference type="PROSITE" id="PS51257">
    <property type="entry name" value="PROKAR_LIPOPROTEIN"/>
    <property type="match status" value="1"/>
</dbReference>
<evidence type="ECO:0008006" key="4">
    <source>
        <dbReference type="Google" id="ProtNLM"/>
    </source>
</evidence>
<gene>
    <name evidence="2" type="ORF">FUA23_20225</name>
</gene>
<evidence type="ECO:0000256" key="1">
    <source>
        <dbReference type="SAM" id="SignalP"/>
    </source>
</evidence>
<protein>
    <recommendedName>
        <fullName evidence="4">Lipocalin-like domain-containing protein</fullName>
    </recommendedName>
</protein>
<keyword evidence="1" id="KW-0732">Signal</keyword>
<feature type="chain" id="PRO_5022909760" description="Lipocalin-like domain-containing protein" evidence="1">
    <location>
        <begin position="21"/>
        <end position="135"/>
    </location>
</feature>
<organism evidence="2 3">
    <name type="scientific">Neolewinella aurantiaca</name>
    <dbReference type="NCBI Taxonomy" id="2602767"/>
    <lineage>
        <taxon>Bacteria</taxon>
        <taxon>Pseudomonadati</taxon>
        <taxon>Bacteroidota</taxon>
        <taxon>Saprospiria</taxon>
        <taxon>Saprospirales</taxon>
        <taxon>Lewinellaceae</taxon>
        <taxon>Neolewinella</taxon>
    </lineage>
</organism>
<dbReference type="RefSeq" id="WP_147932598.1">
    <property type="nucleotide sequence ID" value="NZ_VOXD01000044.1"/>
</dbReference>
<accession>A0A5C7FLR6</accession>
<dbReference type="OrthoDB" id="711418at2"/>